<dbReference type="InterPro" id="IPR035906">
    <property type="entry name" value="MetI-like_sf"/>
</dbReference>
<feature type="transmembrane region" description="Helical" evidence="9">
    <location>
        <begin position="36"/>
        <end position="55"/>
    </location>
</feature>
<name>A0A2P9ARF5_9HYPH</name>
<keyword evidence="12" id="KW-1185">Reference proteome</keyword>
<evidence type="ECO:0000256" key="4">
    <source>
        <dbReference type="ARBA" id="ARBA00022692"/>
    </source>
</evidence>
<evidence type="ECO:0000256" key="1">
    <source>
        <dbReference type="ARBA" id="ARBA00004651"/>
    </source>
</evidence>
<evidence type="ECO:0000256" key="5">
    <source>
        <dbReference type="ARBA" id="ARBA00022856"/>
    </source>
</evidence>
<dbReference type="InterPro" id="IPR025966">
    <property type="entry name" value="OppC_N"/>
</dbReference>
<dbReference type="InterPro" id="IPR050366">
    <property type="entry name" value="BP-dependent_transpt_permease"/>
</dbReference>
<feature type="transmembrane region" description="Helical" evidence="9">
    <location>
        <begin position="261"/>
        <end position="286"/>
    </location>
</feature>
<keyword evidence="6" id="KW-0653">Protein transport</keyword>
<comment type="similarity">
    <text evidence="9">Belongs to the binding-protein-dependent transport system permease family.</text>
</comment>
<dbReference type="GO" id="GO:0015031">
    <property type="term" value="P:protein transport"/>
    <property type="evidence" value="ECO:0007669"/>
    <property type="project" value="UniProtKB-KW"/>
</dbReference>
<keyword evidence="4 9" id="KW-0812">Transmembrane</keyword>
<dbReference type="Pfam" id="PF12911">
    <property type="entry name" value="OppC_N"/>
    <property type="match status" value="1"/>
</dbReference>
<dbReference type="PROSITE" id="PS50928">
    <property type="entry name" value="ABC_TM1"/>
    <property type="match status" value="1"/>
</dbReference>
<keyword evidence="2 9" id="KW-0813">Transport</keyword>
<dbReference type="Pfam" id="PF00528">
    <property type="entry name" value="BPD_transp_1"/>
    <property type="match status" value="1"/>
</dbReference>
<feature type="domain" description="ABC transmembrane type-1" evidence="10">
    <location>
        <begin position="94"/>
        <end position="283"/>
    </location>
</feature>
<dbReference type="PANTHER" id="PTHR43386">
    <property type="entry name" value="OLIGOPEPTIDE TRANSPORT SYSTEM PERMEASE PROTEIN APPC"/>
    <property type="match status" value="1"/>
</dbReference>
<dbReference type="Proteomes" id="UP000245698">
    <property type="component" value="Unassembled WGS sequence"/>
</dbReference>
<gene>
    <name evidence="11" type="ORF">BQ8482_360130</name>
</gene>
<dbReference type="RefSeq" id="WP_123150403.1">
    <property type="nucleotide sequence ID" value="NZ_FUIG01000044.1"/>
</dbReference>
<keyword evidence="5" id="KW-0571">Peptide transport</keyword>
<dbReference type="AlphaFoldDB" id="A0A2P9ARF5"/>
<keyword evidence="7 9" id="KW-1133">Transmembrane helix</keyword>
<organism evidence="11 12">
    <name type="scientific">Mesorhizobium delmotii</name>
    <dbReference type="NCBI Taxonomy" id="1631247"/>
    <lineage>
        <taxon>Bacteria</taxon>
        <taxon>Pseudomonadati</taxon>
        <taxon>Pseudomonadota</taxon>
        <taxon>Alphaproteobacteria</taxon>
        <taxon>Hyphomicrobiales</taxon>
        <taxon>Phyllobacteriaceae</taxon>
        <taxon>Mesorhizobium</taxon>
    </lineage>
</organism>
<proteinExistence type="inferred from homology"/>
<feature type="transmembrane region" description="Helical" evidence="9">
    <location>
        <begin position="157"/>
        <end position="176"/>
    </location>
</feature>
<feature type="transmembrane region" description="Helical" evidence="9">
    <location>
        <begin position="223"/>
        <end position="241"/>
    </location>
</feature>
<evidence type="ECO:0000313" key="12">
    <source>
        <dbReference type="Proteomes" id="UP000245698"/>
    </source>
</evidence>
<evidence type="ECO:0000256" key="3">
    <source>
        <dbReference type="ARBA" id="ARBA00022475"/>
    </source>
</evidence>
<keyword evidence="3" id="KW-1003">Cell membrane</keyword>
<evidence type="ECO:0000256" key="7">
    <source>
        <dbReference type="ARBA" id="ARBA00022989"/>
    </source>
</evidence>
<accession>A0A2P9ARF5</accession>
<dbReference type="Gene3D" id="1.10.3720.10">
    <property type="entry name" value="MetI-like"/>
    <property type="match status" value="1"/>
</dbReference>
<evidence type="ECO:0000313" key="11">
    <source>
        <dbReference type="EMBL" id="SJM33729.1"/>
    </source>
</evidence>
<evidence type="ECO:0000256" key="9">
    <source>
        <dbReference type="RuleBase" id="RU363032"/>
    </source>
</evidence>
<dbReference type="CDD" id="cd06261">
    <property type="entry name" value="TM_PBP2"/>
    <property type="match status" value="1"/>
</dbReference>
<dbReference type="InterPro" id="IPR000515">
    <property type="entry name" value="MetI-like"/>
</dbReference>
<evidence type="ECO:0000256" key="2">
    <source>
        <dbReference type="ARBA" id="ARBA00022448"/>
    </source>
</evidence>
<comment type="subcellular location">
    <subcellularLocation>
        <location evidence="1 9">Cell membrane</location>
        <topology evidence="1 9">Multi-pass membrane protein</topology>
    </subcellularLocation>
</comment>
<feature type="transmembrane region" description="Helical" evidence="9">
    <location>
        <begin position="96"/>
        <end position="117"/>
    </location>
</feature>
<evidence type="ECO:0000259" key="10">
    <source>
        <dbReference type="PROSITE" id="PS50928"/>
    </source>
</evidence>
<protein>
    <submittedName>
        <fullName evidence="11">Putative ABC transport system permease protein</fullName>
    </submittedName>
</protein>
<dbReference type="GO" id="GO:0005886">
    <property type="term" value="C:plasma membrane"/>
    <property type="evidence" value="ECO:0007669"/>
    <property type="project" value="UniProtKB-SubCell"/>
</dbReference>
<dbReference type="GO" id="GO:0055085">
    <property type="term" value="P:transmembrane transport"/>
    <property type="evidence" value="ECO:0007669"/>
    <property type="project" value="InterPro"/>
</dbReference>
<dbReference type="GO" id="GO:0015833">
    <property type="term" value="P:peptide transport"/>
    <property type="evidence" value="ECO:0007669"/>
    <property type="project" value="UniProtKB-KW"/>
</dbReference>
<evidence type="ECO:0000256" key="6">
    <source>
        <dbReference type="ARBA" id="ARBA00022927"/>
    </source>
</evidence>
<keyword evidence="8 9" id="KW-0472">Membrane</keyword>
<dbReference type="EMBL" id="FUIG01000044">
    <property type="protein sequence ID" value="SJM33729.1"/>
    <property type="molecule type" value="Genomic_DNA"/>
</dbReference>
<sequence length="309" mass="33244">MDIKMADPGLTFDERSRSPLASTYAFVSSRHWTFKAGSVLLAMVLVMVCFAQWVAPYDPAAQDLINRLQAPSAEHWLGTDHLGRDVLSRLLVGGQFAVTISAITVIITLVVGTLIGVVAGRAGGLVDEVAMRVVDLLIAIPDVVIAIFLIGVFGPNYVTLILSLTLIGWTPYARLARGLAKEVNAREYIRAAEVLGMKRSFVILRHIVPNTIRPVAAVSFLRFGHKLITVGGLSYLGLGVRPPNPDWGLMMAEAQPYLERAPILMIAPGAVIFLAALGVTWIGHGLEIESRGARSRAGTNAEEAENGCP</sequence>
<feature type="transmembrane region" description="Helical" evidence="9">
    <location>
        <begin position="129"/>
        <end position="151"/>
    </location>
</feature>
<dbReference type="PANTHER" id="PTHR43386:SF1">
    <property type="entry name" value="D,D-DIPEPTIDE TRANSPORT SYSTEM PERMEASE PROTEIN DDPC-RELATED"/>
    <property type="match status" value="1"/>
</dbReference>
<reference evidence="12" key="1">
    <citation type="submission" date="2016-12" db="EMBL/GenBank/DDBJ databases">
        <authorList>
            <person name="Brunel B."/>
        </authorList>
    </citation>
    <scope>NUCLEOTIDE SEQUENCE [LARGE SCALE GENOMIC DNA]</scope>
</reference>
<evidence type="ECO:0000256" key="8">
    <source>
        <dbReference type="ARBA" id="ARBA00023136"/>
    </source>
</evidence>
<dbReference type="SUPFAM" id="SSF161098">
    <property type="entry name" value="MetI-like"/>
    <property type="match status" value="1"/>
</dbReference>